<proteinExistence type="predicted"/>
<accession>A0A1C7N5N0</accession>
<keyword evidence="3" id="KW-1185">Reference proteome</keyword>
<feature type="compositionally biased region" description="Basic residues" evidence="1">
    <location>
        <begin position="34"/>
        <end position="44"/>
    </location>
</feature>
<evidence type="ECO:0000313" key="3">
    <source>
        <dbReference type="Proteomes" id="UP000093000"/>
    </source>
</evidence>
<feature type="region of interest" description="Disordered" evidence="1">
    <location>
        <begin position="34"/>
        <end position="65"/>
    </location>
</feature>
<dbReference type="EMBL" id="LUGH01000529">
    <property type="protein sequence ID" value="OBZ84298.1"/>
    <property type="molecule type" value="Genomic_DNA"/>
</dbReference>
<organism evidence="2 3">
    <name type="scientific">Choanephora cucurbitarum</name>
    <dbReference type="NCBI Taxonomy" id="101091"/>
    <lineage>
        <taxon>Eukaryota</taxon>
        <taxon>Fungi</taxon>
        <taxon>Fungi incertae sedis</taxon>
        <taxon>Mucoromycota</taxon>
        <taxon>Mucoromycotina</taxon>
        <taxon>Mucoromycetes</taxon>
        <taxon>Mucorales</taxon>
        <taxon>Mucorineae</taxon>
        <taxon>Choanephoraceae</taxon>
        <taxon>Choanephoroideae</taxon>
        <taxon>Choanephora</taxon>
    </lineage>
</organism>
<dbReference type="Proteomes" id="UP000093000">
    <property type="component" value="Unassembled WGS sequence"/>
</dbReference>
<evidence type="ECO:0000256" key="1">
    <source>
        <dbReference type="SAM" id="MobiDB-lite"/>
    </source>
</evidence>
<protein>
    <submittedName>
        <fullName evidence="2">Uncharacterized protein</fullName>
    </submittedName>
</protein>
<reference evidence="2 3" key="1">
    <citation type="submission" date="2016-03" db="EMBL/GenBank/DDBJ databases">
        <title>Choanephora cucurbitarum.</title>
        <authorList>
            <person name="Min B."/>
            <person name="Park H."/>
            <person name="Park J.-H."/>
            <person name="Shin H.-D."/>
            <person name="Choi I.-G."/>
        </authorList>
    </citation>
    <scope>NUCLEOTIDE SEQUENCE [LARGE SCALE GENOMIC DNA]</scope>
    <source>
        <strain evidence="2 3">KUS-F28377</strain>
    </source>
</reference>
<gene>
    <name evidence="2" type="ORF">A0J61_07652</name>
</gene>
<dbReference type="InParanoid" id="A0A1C7N5N0"/>
<feature type="compositionally biased region" description="Polar residues" evidence="1">
    <location>
        <begin position="46"/>
        <end position="65"/>
    </location>
</feature>
<dbReference type="AlphaFoldDB" id="A0A1C7N5N0"/>
<comment type="caution">
    <text evidence="2">The sequence shown here is derived from an EMBL/GenBank/DDBJ whole genome shotgun (WGS) entry which is preliminary data.</text>
</comment>
<evidence type="ECO:0000313" key="2">
    <source>
        <dbReference type="EMBL" id="OBZ84298.1"/>
    </source>
</evidence>
<name>A0A1C7N5N0_9FUNG</name>
<sequence>MKREIEKHIVQIISDNNYKSDASFTRKIHKHPFNPKVRYLRHPPRCTSSNMPGHQFSPPLTSKSE</sequence>